<evidence type="ECO:0000313" key="3">
    <source>
        <dbReference type="Proteomes" id="UP000028045"/>
    </source>
</evidence>
<feature type="compositionally biased region" description="Low complexity" evidence="1">
    <location>
        <begin position="19"/>
        <end position="32"/>
    </location>
</feature>
<keyword evidence="3" id="KW-1185">Reference proteome</keyword>
<dbReference type="OrthoDB" id="5417386at2759"/>
<feature type="region of interest" description="Disordered" evidence="1">
    <location>
        <begin position="1"/>
        <end position="90"/>
    </location>
</feature>
<feature type="compositionally biased region" description="Low complexity" evidence="1">
    <location>
        <begin position="629"/>
        <end position="641"/>
    </location>
</feature>
<dbReference type="Proteomes" id="UP000028045">
    <property type="component" value="Unassembled WGS sequence"/>
</dbReference>
<sequence>MAVPTPQTRQPTAWPSHMRPSSSPANRPAPARVQPPNTASSDHQRPLFRVMSASSLSDQAASWRANSSGGRGAAKVTKVPRPNTSHSNPARLDYSEDVAALVDFFRNQPPPSSNIMSRPYDRGSNFRRQGWIKVKRLAQKSRAQTRKTPQARLPNSAVYGVTRGGHRHIAIAIPFESSPFGTMPRSQYPVFSSDGTQTYLNEKGVLTVLRPMAESFEPPVTMAPSGPLPPLPYATLQRGSVPQGAVSRASPQGQRVAYQNNGFGHRRLPPVRSMSQLVDKNRNAWDAQRSQPSTRTPRPRSPPVPQRAAFPPQMASYQPHRALQQAVSMDGMIAQFINHEEGISRSQYRLAPQPMHFPVYQRQNATPTPCAPVKKRAAYDSDSSDAEEYVFKPSQDGWRCSDTPLLSQLAEEAFGLGDTSPPPTPRSRRDIVKDRKKRDLEAAKNARQRHRESAGGWVFPSPPSSPHPDEMRRTVVRQTPVVTRPQSPADECALGHQESLSVLPIEAVPHESLLDTPLPREASHENTWTETESHLSFSSIMVVLDERPLTVTGRVDGLLRRHLSTSTCHGKSPSQEIMDFDTGVSTPVSVVASQAAPQQNSTALDRTSLTRRREWSAARERNRQLLQESSAASQAPSSRGSNVPRGPALSSTAAEAELFRLFEAYRNHHFHDIEGRLAHLERNGDIWLRALMPMLESMNKAIAVISASSPSDVGKREDQASIIPPRKTSSDQNIVQGPRESEGTLAKTPSLSRERLLEELKHQRLLTLQRLEGTNVDTGNLDDLKFLEPLVSSTSDDTQKHNTSRATFDELDDETPLLLR</sequence>
<dbReference type="EMBL" id="KL648566">
    <property type="protein sequence ID" value="KEY68639.1"/>
    <property type="molecule type" value="Genomic_DNA"/>
</dbReference>
<proteinExistence type="predicted"/>
<feature type="compositionally biased region" description="Polar residues" evidence="1">
    <location>
        <begin position="52"/>
        <end position="68"/>
    </location>
</feature>
<dbReference type="AlphaFoldDB" id="A0A084ATL0"/>
<organism evidence="2 3">
    <name type="scientific">Stachybotrys chartarum (strain CBS 109288 / IBT 7711)</name>
    <name type="common">Toxic black mold</name>
    <name type="synonym">Stilbospora chartarum</name>
    <dbReference type="NCBI Taxonomy" id="1280523"/>
    <lineage>
        <taxon>Eukaryota</taxon>
        <taxon>Fungi</taxon>
        <taxon>Dikarya</taxon>
        <taxon>Ascomycota</taxon>
        <taxon>Pezizomycotina</taxon>
        <taxon>Sordariomycetes</taxon>
        <taxon>Hypocreomycetidae</taxon>
        <taxon>Hypocreales</taxon>
        <taxon>Stachybotryaceae</taxon>
        <taxon>Stachybotrys</taxon>
    </lineage>
</organism>
<reference evidence="2 3" key="1">
    <citation type="journal article" date="2014" name="BMC Genomics">
        <title>Comparative genome sequencing reveals chemotype-specific gene clusters in the toxigenic black mold Stachybotrys.</title>
        <authorList>
            <person name="Semeiks J."/>
            <person name="Borek D."/>
            <person name="Otwinowski Z."/>
            <person name="Grishin N.V."/>
        </authorList>
    </citation>
    <scope>NUCLEOTIDE SEQUENCE [LARGE SCALE GENOMIC DNA]</scope>
    <source>
        <strain evidence="3">CBS 109288 / IBT 7711</strain>
    </source>
</reference>
<gene>
    <name evidence="2" type="ORF">S7711_00518</name>
</gene>
<feature type="region of interest" description="Disordered" evidence="1">
    <location>
        <begin position="709"/>
        <end position="750"/>
    </location>
</feature>
<accession>A0A084ATL0</accession>
<dbReference type="HOGENOM" id="CLU_009310_0_0_1"/>
<feature type="region of interest" description="Disordered" evidence="1">
    <location>
        <begin position="593"/>
        <end position="649"/>
    </location>
</feature>
<feature type="region of interest" description="Disordered" evidence="1">
    <location>
        <begin position="281"/>
        <end position="311"/>
    </location>
</feature>
<evidence type="ECO:0000313" key="2">
    <source>
        <dbReference type="EMBL" id="KEY68639.1"/>
    </source>
</evidence>
<feature type="compositionally biased region" description="Polar residues" evidence="1">
    <location>
        <begin position="593"/>
        <end position="607"/>
    </location>
</feature>
<protein>
    <submittedName>
        <fullName evidence="2">Uncharacterized protein</fullName>
    </submittedName>
</protein>
<feature type="region of interest" description="Disordered" evidence="1">
    <location>
        <begin position="414"/>
        <end position="470"/>
    </location>
</feature>
<name>A0A084ATL0_STACB</name>
<feature type="compositionally biased region" description="Basic and acidic residues" evidence="1">
    <location>
        <begin position="611"/>
        <end position="623"/>
    </location>
</feature>
<evidence type="ECO:0000256" key="1">
    <source>
        <dbReference type="SAM" id="MobiDB-lite"/>
    </source>
</evidence>
<feature type="compositionally biased region" description="Basic and acidic residues" evidence="1">
    <location>
        <begin position="427"/>
        <end position="444"/>
    </location>
</feature>
<feature type="compositionally biased region" description="Polar residues" evidence="1">
    <location>
        <begin position="1"/>
        <end position="13"/>
    </location>
</feature>